<accession>A0A2T3NIF6</accession>
<evidence type="ECO:0008006" key="3">
    <source>
        <dbReference type="Google" id="ProtNLM"/>
    </source>
</evidence>
<dbReference type="Gene3D" id="1.10.260.40">
    <property type="entry name" value="lambda repressor-like DNA-binding domains"/>
    <property type="match status" value="1"/>
</dbReference>
<keyword evidence="2" id="KW-1185">Reference proteome</keyword>
<proteinExistence type="predicted"/>
<protein>
    <recommendedName>
        <fullName evidence="3">Cro/Cl family transcriptional regulator</fullName>
    </recommendedName>
</protein>
<dbReference type="Pfam" id="PF14549">
    <property type="entry name" value="P22_Cro"/>
    <property type="match status" value="1"/>
</dbReference>
<organism evidence="1 2">
    <name type="scientific">Photobacterium sanctipauli</name>
    <dbReference type="NCBI Taxonomy" id="1342794"/>
    <lineage>
        <taxon>Bacteria</taxon>
        <taxon>Pseudomonadati</taxon>
        <taxon>Pseudomonadota</taxon>
        <taxon>Gammaproteobacteria</taxon>
        <taxon>Vibrionales</taxon>
        <taxon>Vibrionaceae</taxon>
        <taxon>Photobacterium</taxon>
    </lineage>
</organism>
<evidence type="ECO:0000313" key="2">
    <source>
        <dbReference type="Proteomes" id="UP000241771"/>
    </source>
</evidence>
<evidence type="ECO:0000313" key="1">
    <source>
        <dbReference type="EMBL" id="PSW14761.1"/>
    </source>
</evidence>
<dbReference type="AlphaFoldDB" id="A0A2T3NIF6"/>
<dbReference type="EMBL" id="PYMA01000018">
    <property type="protein sequence ID" value="PSW14761.1"/>
    <property type="molecule type" value="Genomic_DNA"/>
</dbReference>
<dbReference type="Proteomes" id="UP000241771">
    <property type="component" value="Unassembled WGS sequence"/>
</dbReference>
<sequence>MLKSDVIKYFKKRINIAEALGISPGSISQWSDVIPEKQALKLEYLTNGRLKYDSSLYRKVA</sequence>
<dbReference type="RefSeq" id="WP_036816000.1">
    <property type="nucleotide sequence ID" value="NZ_JGVO01000008.1"/>
</dbReference>
<dbReference type="InterPro" id="IPR010982">
    <property type="entry name" value="Lambda_DNA-bd_dom_sf"/>
</dbReference>
<name>A0A2T3NIF6_9GAMM</name>
<comment type="caution">
    <text evidence="1">The sequence shown here is derived from an EMBL/GenBank/DDBJ whole genome shotgun (WGS) entry which is preliminary data.</text>
</comment>
<dbReference type="SUPFAM" id="SSF47413">
    <property type="entry name" value="lambda repressor-like DNA-binding domains"/>
    <property type="match status" value="1"/>
</dbReference>
<dbReference type="GO" id="GO:0003677">
    <property type="term" value="F:DNA binding"/>
    <property type="evidence" value="ECO:0007669"/>
    <property type="project" value="InterPro"/>
</dbReference>
<dbReference type="OrthoDB" id="6693632at2"/>
<reference evidence="1 2" key="1">
    <citation type="submission" date="2018-01" db="EMBL/GenBank/DDBJ databases">
        <title>Whole genome sequencing of Histamine producing bacteria.</title>
        <authorList>
            <person name="Butler K."/>
        </authorList>
    </citation>
    <scope>NUCLEOTIDE SEQUENCE [LARGE SCALE GENOMIC DNA]</scope>
    <source>
        <strain evidence="1 2">DSM 100436</strain>
    </source>
</reference>
<gene>
    <name evidence="1" type="ORF">C9I98_21485</name>
</gene>